<protein>
    <submittedName>
        <fullName evidence="3">Uncharacterized protein</fullName>
    </submittedName>
</protein>
<feature type="region of interest" description="Disordered" evidence="1">
    <location>
        <begin position="1"/>
        <end position="32"/>
    </location>
</feature>
<dbReference type="EMBL" id="CAADRM010000104">
    <property type="protein sequence ID" value="VFU15256.1"/>
    <property type="molecule type" value="Genomic_DNA"/>
</dbReference>
<keyword evidence="2" id="KW-0472">Membrane</keyword>
<reference evidence="3" key="1">
    <citation type="submission" date="2019-03" db="EMBL/GenBank/DDBJ databases">
        <authorList>
            <person name="Hao L."/>
        </authorList>
    </citation>
    <scope>NUCLEOTIDE SEQUENCE</scope>
</reference>
<gene>
    <name evidence="3" type="ORF">SCFA_400005</name>
</gene>
<organism evidence="3">
    <name type="scientific">anaerobic digester metagenome</name>
    <dbReference type="NCBI Taxonomy" id="1263854"/>
    <lineage>
        <taxon>unclassified sequences</taxon>
        <taxon>metagenomes</taxon>
        <taxon>ecological metagenomes</taxon>
    </lineage>
</organism>
<feature type="transmembrane region" description="Helical" evidence="2">
    <location>
        <begin position="48"/>
        <end position="69"/>
    </location>
</feature>
<feature type="transmembrane region" description="Helical" evidence="2">
    <location>
        <begin position="113"/>
        <end position="136"/>
    </location>
</feature>
<keyword evidence="2" id="KW-0812">Transmembrane</keyword>
<sequence length="248" mass="25306">MAESGREQQTGTDLEERNPLTETPMQHRPDTSHTRHWLTIRMISAGSLAEGIVGAASGAVAIIGLFGIYPEALLAFATIGAGTALLLEGGAVAGMMSVWMHEAGEGRIESAELGGGMVVEFLGGCTGVVLGVLSLLGVRPSILLPAAVIVLGITLLLASGVTARMNTAGIRSLAQNDYVREAGRQSVHAAAGAQLLIGMGALALGIIALDGVSPITLSLAAMLGLGVSDLLNGTAMATRITRIFRKTG</sequence>
<feature type="transmembrane region" description="Helical" evidence="2">
    <location>
        <begin position="186"/>
        <end position="209"/>
    </location>
</feature>
<feature type="compositionally biased region" description="Basic and acidic residues" evidence="1">
    <location>
        <begin position="14"/>
        <end position="32"/>
    </location>
</feature>
<feature type="transmembrane region" description="Helical" evidence="2">
    <location>
        <begin position="142"/>
        <end position="165"/>
    </location>
</feature>
<feature type="transmembrane region" description="Helical" evidence="2">
    <location>
        <begin position="75"/>
        <end position="101"/>
    </location>
</feature>
<proteinExistence type="predicted"/>
<feature type="transmembrane region" description="Helical" evidence="2">
    <location>
        <begin position="215"/>
        <end position="237"/>
    </location>
</feature>
<keyword evidence="2" id="KW-1133">Transmembrane helix</keyword>
<name>A0A485M245_9ZZZZ</name>
<evidence type="ECO:0000256" key="1">
    <source>
        <dbReference type="SAM" id="MobiDB-lite"/>
    </source>
</evidence>
<dbReference type="AlphaFoldDB" id="A0A485M245"/>
<accession>A0A485M245</accession>
<evidence type="ECO:0000313" key="3">
    <source>
        <dbReference type="EMBL" id="VFU15256.1"/>
    </source>
</evidence>
<evidence type="ECO:0000256" key="2">
    <source>
        <dbReference type="SAM" id="Phobius"/>
    </source>
</evidence>